<evidence type="ECO:0000256" key="6">
    <source>
        <dbReference type="ARBA" id="ARBA00022822"/>
    </source>
</evidence>
<dbReference type="NCBIfam" id="TIGR01245">
    <property type="entry name" value="trpD"/>
    <property type="match status" value="1"/>
</dbReference>
<dbReference type="PANTHER" id="PTHR43285">
    <property type="entry name" value="ANTHRANILATE PHOSPHORIBOSYLTRANSFERASE"/>
    <property type="match status" value="1"/>
</dbReference>
<dbReference type="AlphaFoldDB" id="A0A060T176"/>
<reference evidence="12" key="1">
    <citation type="submission" date="2014-02" db="EMBL/GenBank/DDBJ databases">
        <authorList>
            <person name="Genoscope - CEA"/>
        </authorList>
    </citation>
    <scope>NUCLEOTIDE SEQUENCE</scope>
    <source>
        <strain evidence="12">LS3</strain>
    </source>
</reference>
<evidence type="ECO:0000256" key="8">
    <source>
        <dbReference type="ARBA" id="ARBA00061500"/>
    </source>
</evidence>
<name>A0A060T176_BLAAD</name>
<dbReference type="PhylomeDB" id="A0A060T176"/>
<keyword evidence="5" id="KW-0808">Transferase</keyword>
<dbReference type="GO" id="GO:0005829">
    <property type="term" value="C:cytosol"/>
    <property type="evidence" value="ECO:0007669"/>
    <property type="project" value="TreeGrafter"/>
</dbReference>
<dbReference type="Gene3D" id="3.40.1030.10">
    <property type="entry name" value="Nucleoside phosphorylase/phosphoribosyltransferase catalytic domain"/>
    <property type="match status" value="1"/>
</dbReference>
<proteinExistence type="inferred from homology"/>
<reference evidence="12" key="2">
    <citation type="submission" date="2014-06" db="EMBL/GenBank/DDBJ databases">
        <title>The complete genome of Blastobotrys (Arxula) adeninivorans LS3 - a yeast of biotechnological interest.</title>
        <authorList>
            <person name="Kunze G."/>
            <person name="Gaillardin C."/>
            <person name="Czernicka M."/>
            <person name="Durrens P."/>
            <person name="Martin T."/>
            <person name="Boer E."/>
            <person name="Gabaldon T."/>
            <person name="Cruz J."/>
            <person name="Talla E."/>
            <person name="Marck C."/>
            <person name="Goffeau A."/>
            <person name="Barbe V."/>
            <person name="Baret P."/>
            <person name="Baronian K."/>
            <person name="Beier S."/>
            <person name="Bleykasten C."/>
            <person name="Bode R."/>
            <person name="Casaregola S."/>
            <person name="Despons L."/>
            <person name="Fairhead C."/>
            <person name="Giersberg M."/>
            <person name="Gierski P."/>
            <person name="Hahnel U."/>
            <person name="Hartmann A."/>
            <person name="Jankowska D."/>
            <person name="Jubin C."/>
            <person name="Jung P."/>
            <person name="Lafontaine I."/>
            <person name="Leh-Louis V."/>
            <person name="Lemaire M."/>
            <person name="Marcet-Houben M."/>
            <person name="Mascher M."/>
            <person name="Morel G."/>
            <person name="Richard G.-F."/>
            <person name="Riechen J."/>
            <person name="Sacerdot C."/>
            <person name="Sarkar A."/>
            <person name="Savel G."/>
            <person name="Schacherer J."/>
            <person name="Sherman D."/>
            <person name="Straub M.-L."/>
            <person name="Stein N."/>
            <person name="Thierry A."/>
            <person name="Trautwein-Schult A."/>
            <person name="Westhof E."/>
            <person name="Worch S."/>
            <person name="Dujon B."/>
            <person name="Souciet J.-L."/>
            <person name="Wincker P."/>
            <person name="Scholz U."/>
            <person name="Neuveglise N."/>
        </authorList>
    </citation>
    <scope>NUCLEOTIDE SEQUENCE</scope>
    <source>
        <strain evidence="12">LS3</strain>
    </source>
</reference>
<dbReference type="HAMAP" id="MF_00211">
    <property type="entry name" value="TrpD"/>
    <property type="match status" value="1"/>
</dbReference>
<dbReference type="InterPro" id="IPR005940">
    <property type="entry name" value="Anthranilate_Pribosyl_Tfrase"/>
</dbReference>
<protein>
    <recommendedName>
        <fullName evidence="9">Anthranilate phosphoribosyltransferase</fullName>
        <ecNumber evidence="2">2.4.2.18</ecNumber>
    </recommendedName>
</protein>
<dbReference type="InterPro" id="IPR036320">
    <property type="entry name" value="Glycosyl_Trfase_fam3_N_dom_sf"/>
</dbReference>
<accession>A0A060T176</accession>
<dbReference type="InterPro" id="IPR000312">
    <property type="entry name" value="Glycosyl_Trfase_fam3"/>
</dbReference>
<keyword evidence="4" id="KW-0328">Glycosyltransferase</keyword>
<dbReference type="PANTHER" id="PTHR43285:SF2">
    <property type="entry name" value="ANTHRANILATE PHOSPHORIBOSYLTRANSFERASE"/>
    <property type="match status" value="1"/>
</dbReference>
<dbReference type="FunFam" id="3.40.1030.10:FF:000002">
    <property type="entry name" value="Anthranilate phosphoribosyltransferase"/>
    <property type="match status" value="1"/>
</dbReference>
<gene>
    <name evidence="12" type="ORF">GNLVRS02_ARAD1C14454g</name>
</gene>
<evidence type="ECO:0000313" key="12">
    <source>
        <dbReference type="EMBL" id="CDP34524.1"/>
    </source>
</evidence>
<feature type="domain" description="Glycosyl transferase family 3 N-terminal" evidence="11">
    <location>
        <begin position="8"/>
        <end position="66"/>
    </location>
</feature>
<evidence type="ECO:0000259" key="10">
    <source>
        <dbReference type="Pfam" id="PF00591"/>
    </source>
</evidence>
<dbReference type="SUPFAM" id="SSF52418">
    <property type="entry name" value="Nucleoside phosphorylase/phosphoribosyltransferase catalytic domain"/>
    <property type="match status" value="1"/>
</dbReference>
<dbReference type="GO" id="GO:0000162">
    <property type="term" value="P:L-tryptophan biosynthetic process"/>
    <property type="evidence" value="ECO:0007669"/>
    <property type="project" value="UniProtKB-KW"/>
</dbReference>
<evidence type="ECO:0000256" key="9">
    <source>
        <dbReference type="ARBA" id="ARBA00071401"/>
    </source>
</evidence>
<keyword evidence="6" id="KW-0822">Tryptophan biosynthesis</keyword>
<evidence type="ECO:0000256" key="2">
    <source>
        <dbReference type="ARBA" id="ARBA00011948"/>
    </source>
</evidence>
<evidence type="ECO:0000256" key="4">
    <source>
        <dbReference type="ARBA" id="ARBA00022676"/>
    </source>
</evidence>
<dbReference type="EMBL" id="HG937693">
    <property type="protein sequence ID" value="CDP34524.1"/>
    <property type="molecule type" value="Genomic_DNA"/>
</dbReference>
<evidence type="ECO:0000256" key="1">
    <source>
        <dbReference type="ARBA" id="ARBA00004907"/>
    </source>
</evidence>
<keyword evidence="3" id="KW-0028">Amino-acid biosynthesis</keyword>
<dbReference type="InterPro" id="IPR017459">
    <property type="entry name" value="Glycosyl_Trfase_fam3_N_dom"/>
</dbReference>
<feature type="domain" description="Glycosyl transferase family 3" evidence="10">
    <location>
        <begin position="85"/>
        <end position="344"/>
    </location>
</feature>
<sequence>MTHPNLNKLLAKLLEKPPTLSADDLNTALTMMIEGNVTDIQTAAFLTALRMTGLDHSADFVAAAASRIFQESAKVDYSKLDPEGYVDIVGTGGDGQNTFNVSTTSAIVGAGIGIKVCKHGGKASTSASGAGDLLKNLGVDMFSVTNERAPDVLKQSRFTFLFAPVFHPMMKSIAPLRKTLGIPTIFNILGPLLNPVPLKSRIIGVYDESLGQVFAEAVIQLNRKSGLPNAKAMIVWGMEGLDEISPAGSTKVWHVENERITTYELHPTKDFGLPVHPLTDVKSGTPSENAEIVWKLVNNELPENHPVLDYVLMNTGAMAVIDGAAKDWKEGVQMARESIQSGRAKQALQTFINVTNNYD</sequence>
<evidence type="ECO:0000256" key="5">
    <source>
        <dbReference type="ARBA" id="ARBA00022679"/>
    </source>
</evidence>
<comment type="similarity">
    <text evidence="8">Belongs to the anthranilate phosphoribosyltransferase family.</text>
</comment>
<evidence type="ECO:0000256" key="3">
    <source>
        <dbReference type="ARBA" id="ARBA00022605"/>
    </source>
</evidence>
<organism evidence="12">
    <name type="scientific">Blastobotrys adeninivorans</name>
    <name type="common">Yeast</name>
    <name type="synonym">Arxula adeninivorans</name>
    <dbReference type="NCBI Taxonomy" id="409370"/>
    <lineage>
        <taxon>Eukaryota</taxon>
        <taxon>Fungi</taxon>
        <taxon>Dikarya</taxon>
        <taxon>Ascomycota</taxon>
        <taxon>Saccharomycotina</taxon>
        <taxon>Dipodascomycetes</taxon>
        <taxon>Dipodascales</taxon>
        <taxon>Trichomonascaceae</taxon>
        <taxon>Blastobotrys</taxon>
    </lineage>
</organism>
<dbReference type="SUPFAM" id="SSF47648">
    <property type="entry name" value="Nucleoside phosphorylase/phosphoribosyltransferase N-terminal domain"/>
    <property type="match status" value="1"/>
</dbReference>
<evidence type="ECO:0000259" key="11">
    <source>
        <dbReference type="Pfam" id="PF02885"/>
    </source>
</evidence>
<comment type="pathway">
    <text evidence="1">Amino-acid biosynthesis; L-tryptophan biosynthesis; L-tryptophan from chorismate: step 2/5.</text>
</comment>
<dbReference type="Gene3D" id="1.20.970.10">
    <property type="entry name" value="Transferase, Pyrimidine Nucleoside Phosphorylase, Chain C"/>
    <property type="match status" value="1"/>
</dbReference>
<dbReference type="Pfam" id="PF00591">
    <property type="entry name" value="Glycos_transf_3"/>
    <property type="match status" value="1"/>
</dbReference>
<evidence type="ECO:0000256" key="7">
    <source>
        <dbReference type="ARBA" id="ARBA00023141"/>
    </source>
</evidence>
<dbReference type="EC" id="2.4.2.18" evidence="2"/>
<keyword evidence="7" id="KW-0057">Aromatic amino acid biosynthesis</keyword>
<dbReference type="InterPro" id="IPR035902">
    <property type="entry name" value="Nuc_phospho_transferase"/>
</dbReference>
<dbReference type="Pfam" id="PF02885">
    <property type="entry name" value="Glycos_trans_3N"/>
    <property type="match status" value="1"/>
</dbReference>
<dbReference type="GO" id="GO:0004048">
    <property type="term" value="F:anthranilate phosphoribosyltransferase activity"/>
    <property type="evidence" value="ECO:0007669"/>
    <property type="project" value="UniProtKB-EC"/>
</dbReference>